<evidence type="ECO:0000256" key="6">
    <source>
        <dbReference type="ARBA" id="ARBA00039449"/>
    </source>
</evidence>
<dbReference type="PANTHER" id="PTHR12753:SF0">
    <property type="entry name" value="ALPHA N-TERMINAL PROTEIN METHYLTRANSFERASE 1"/>
    <property type="match status" value="1"/>
</dbReference>
<gene>
    <name evidence="11" type="ORF">E0L32_006924</name>
</gene>
<dbReference type="FunCoup" id="A0A507AXQ0">
    <property type="interactions" value="450"/>
</dbReference>
<evidence type="ECO:0000256" key="2">
    <source>
        <dbReference type="ARBA" id="ARBA00022603"/>
    </source>
</evidence>
<dbReference type="RefSeq" id="XP_030993988.1">
    <property type="nucleotide sequence ID" value="XM_031141610.1"/>
</dbReference>
<keyword evidence="4" id="KW-0949">S-adenosyl-L-methionine</keyword>
<dbReference type="Proteomes" id="UP000319257">
    <property type="component" value="Unassembled WGS sequence"/>
</dbReference>
<comment type="catalytic activity">
    <reaction evidence="8">
        <text>N-terminal L-seryl-L-prolyl-L-lysyl-[protein] + 3 S-adenosyl-L-methionine = N-terminal N,N,N-trimethyl-L-seryl-L-prolyl-L-lysyl-[protein] + 3 S-adenosyl-L-homocysteine + 3 H(+)</text>
        <dbReference type="Rhea" id="RHEA:54724"/>
        <dbReference type="Rhea" id="RHEA-COMP:13789"/>
        <dbReference type="Rhea" id="RHEA-COMP:13973"/>
        <dbReference type="ChEBI" id="CHEBI:15378"/>
        <dbReference type="ChEBI" id="CHEBI:57856"/>
        <dbReference type="ChEBI" id="CHEBI:59789"/>
        <dbReference type="ChEBI" id="CHEBI:138061"/>
        <dbReference type="ChEBI" id="CHEBI:138317"/>
        <dbReference type="EC" id="2.1.1.244"/>
    </reaction>
</comment>
<evidence type="ECO:0000256" key="7">
    <source>
        <dbReference type="ARBA" id="ARBA00043129"/>
    </source>
</evidence>
<evidence type="ECO:0000256" key="3">
    <source>
        <dbReference type="ARBA" id="ARBA00022679"/>
    </source>
</evidence>
<dbReference type="InterPro" id="IPR008576">
    <property type="entry name" value="MeTrfase_NTM1"/>
</dbReference>
<name>A0A507AXQ0_9PEZI</name>
<protein>
    <recommendedName>
        <fullName evidence="6">Alpha N-terminal protein methyltransferase 1</fullName>
        <ecNumber evidence="5">2.1.1.244</ecNumber>
    </recommendedName>
    <alternativeName>
        <fullName evidence="7">X-Pro-Lys N-terminal protein methyltransferase 1</fullName>
    </alternativeName>
</protein>
<dbReference type="STRING" id="1093900.A0A507AXQ0"/>
<keyword evidence="2" id="KW-0489">Methyltransferase</keyword>
<comment type="similarity">
    <text evidence="1">Belongs to the methyltransferase superfamily. NTM1 family.</text>
</comment>
<evidence type="ECO:0000256" key="8">
    <source>
        <dbReference type="ARBA" id="ARBA00047306"/>
    </source>
</evidence>
<dbReference type="GO" id="GO:0005737">
    <property type="term" value="C:cytoplasm"/>
    <property type="evidence" value="ECO:0007669"/>
    <property type="project" value="TreeGrafter"/>
</dbReference>
<dbReference type="GO" id="GO:0032259">
    <property type="term" value="P:methylation"/>
    <property type="evidence" value="ECO:0007669"/>
    <property type="project" value="UniProtKB-KW"/>
</dbReference>
<dbReference type="Pfam" id="PF05891">
    <property type="entry name" value="Methyltransf_PK"/>
    <property type="match status" value="1"/>
</dbReference>
<dbReference type="EC" id="2.1.1.244" evidence="5"/>
<dbReference type="PANTHER" id="PTHR12753">
    <property type="entry name" value="AD-003 - RELATED"/>
    <property type="match status" value="1"/>
</dbReference>
<reference evidence="11 12" key="1">
    <citation type="submission" date="2019-06" db="EMBL/GenBank/DDBJ databases">
        <title>Draft genome sequence of the filamentous fungus Phialemoniopsis curvata isolated from diesel fuel.</title>
        <authorList>
            <person name="Varaljay V.A."/>
            <person name="Lyon W.J."/>
            <person name="Crouch A.L."/>
            <person name="Drake C.E."/>
            <person name="Hollomon J.M."/>
            <person name="Nadeau L.J."/>
            <person name="Nunn H.S."/>
            <person name="Stevenson B.S."/>
            <person name="Bojanowski C.L."/>
            <person name="Crookes-Goodson W.J."/>
        </authorList>
    </citation>
    <scope>NUCLEOTIDE SEQUENCE [LARGE SCALE GENOMIC DNA]</scope>
    <source>
        <strain evidence="11 12">D216</strain>
    </source>
</reference>
<evidence type="ECO:0000256" key="10">
    <source>
        <dbReference type="ARBA" id="ARBA00048167"/>
    </source>
</evidence>
<organism evidence="11 12">
    <name type="scientific">Thyridium curvatum</name>
    <dbReference type="NCBI Taxonomy" id="1093900"/>
    <lineage>
        <taxon>Eukaryota</taxon>
        <taxon>Fungi</taxon>
        <taxon>Dikarya</taxon>
        <taxon>Ascomycota</taxon>
        <taxon>Pezizomycotina</taxon>
        <taxon>Sordariomycetes</taxon>
        <taxon>Sordariomycetidae</taxon>
        <taxon>Thyridiales</taxon>
        <taxon>Thyridiaceae</taxon>
        <taxon>Thyridium</taxon>
    </lineage>
</organism>
<comment type="catalytic activity">
    <reaction evidence="9">
        <text>N-terminal L-prolyl-L-prolyl-L-lysyl-[protein] + 2 S-adenosyl-L-methionine = N-terminal N,N-dimethyl-L-prolyl-L-prolyl-L-lysyl-[protein] + 2 S-adenosyl-L-homocysteine + 2 H(+)</text>
        <dbReference type="Rhea" id="RHEA:54736"/>
        <dbReference type="Rhea" id="RHEA-COMP:13787"/>
        <dbReference type="Rhea" id="RHEA-COMP:13974"/>
        <dbReference type="ChEBI" id="CHEBI:15378"/>
        <dbReference type="ChEBI" id="CHEBI:57856"/>
        <dbReference type="ChEBI" id="CHEBI:59789"/>
        <dbReference type="ChEBI" id="CHEBI:138059"/>
        <dbReference type="ChEBI" id="CHEBI:138318"/>
        <dbReference type="EC" id="2.1.1.244"/>
    </reaction>
</comment>
<dbReference type="CDD" id="cd02440">
    <property type="entry name" value="AdoMet_MTases"/>
    <property type="match status" value="1"/>
</dbReference>
<keyword evidence="3" id="KW-0808">Transferase</keyword>
<dbReference type="EMBL" id="SKBQ01000041">
    <property type="protein sequence ID" value="TPX12277.1"/>
    <property type="molecule type" value="Genomic_DNA"/>
</dbReference>
<dbReference type="SUPFAM" id="SSF53335">
    <property type="entry name" value="S-adenosyl-L-methionine-dependent methyltransferases"/>
    <property type="match status" value="1"/>
</dbReference>
<evidence type="ECO:0000313" key="11">
    <source>
        <dbReference type="EMBL" id="TPX12277.1"/>
    </source>
</evidence>
<dbReference type="InParanoid" id="A0A507AXQ0"/>
<dbReference type="GO" id="GO:0071885">
    <property type="term" value="F:N-terminal protein N-methyltransferase activity"/>
    <property type="evidence" value="ECO:0007669"/>
    <property type="project" value="UniProtKB-EC"/>
</dbReference>
<evidence type="ECO:0000256" key="5">
    <source>
        <dbReference type="ARBA" id="ARBA00039112"/>
    </source>
</evidence>
<evidence type="ECO:0000256" key="4">
    <source>
        <dbReference type="ARBA" id="ARBA00022691"/>
    </source>
</evidence>
<keyword evidence="12" id="KW-1185">Reference proteome</keyword>
<comment type="caution">
    <text evidence="11">The sequence shown here is derived from an EMBL/GenBank/DDBJ whole genome shotgun (WGS) entry which is preliminary data.</text>
</comment>
<evidence type="ECO:0000256" key="1">
    <source>
        <dbReference type="ARBA" id="ARBA00009059"/>
    </source>
</evidence>
<comment type="catalytic activity">
    <reaction evidence="10">
        <text>N-terminal L-alanyl-L-prolyl-L-lysyl-[protein] + 3 S-adenosyl-L-methionine = N-terminal N,N,N-trimethyl-L-alanyl-L-prolyl-L-lysyl-[protein] + 3 S-adenosyl-L-homocysteine + 3 H(+)</text>
        <dbReference type="Rhea" id="RHEA:54712"/>
        <dbReference type="Rhea" id="RHEA-COMP:13785"/>
        <dbReference type="Rhea" id="RHEA-COMP:13971"/>
        <dbReference type="ChEBI" id="CHEBI:15378"/>
        <dbReference type="ChEBI" id="CHEBI:57856"/>
        <dbReference type="ChEBI" id="CHEBI:59789"/>
        <dbReference type="ChEBI" id="CHEBI:138057"/>
        <dbReference type="ChEBI" id="CHEBI:138315"/>
        <dbReference type="EC" id="2.1.1.244"/>
    </reaction>
</comment>
<accession>A0A507AXQ0</accession>
<evidence type="ECO:0000256" key="9">
    <source>
        <dbReference type="ARBA" id="ARBA00047885"/>
    </source>
</evidence>
<dbReference type="AlphaFoldDB" id="A0A507AXQ0"/>
<dbReference type="OrthoDB" id="1298661at2759"/>
<dbReference type="GeneID" id="41974371"/>
<proteinExistence type="inferred from homology"/>
<sequence>MEDVAPDALINKDDGRKYWDGVDADDNGMLGGLLKGGFSNLSRLDLQGSRTFLAKLGIGAKPPLRVVGAALEGGAGVGRVTNGLMVNVAKEVDIIEPTVKFTDAIEARDRVRTVFNVGLEEWKPRDETRYDLVWVQWCVGHLTDDQLVEFLKRCQSVLNAGGFIVLKENLSTSGVDLFDDLDSSVTRYVSSVSVPKRQIPSDRYVQGGEQVSGHLQECWPEDIQDGAAESISILAVPGANVGFDS</sequence>
<dbReference type="InterPro" id="IPR029063">
    <property type="entry name" value="SAM-dependent_MTases_sf"/>
</dbReference>
<evidence type="ECO:0000313" key="12">
    <source>
        <dbReference type="Proteomes" id="UP000319257"/>
    </source>
</evidence>
<dbReference type="Gene3D" id="3.40.50.150">
    <property type="entry name" value="Vaccinia Virus protein VP39"/>
    <property type="match status" value="1"/>
</dbReference>